<sequence>MARRHRMDHHFGSSQPDHAGDIVNWARPLAASREVTEYLSLDSLVVSLDSLGIINEAHCGAGSGCATVKGSRGQKGARPRDHTITNSSLTCGRKLLPAGAAQAPSTPPVSAPAPLRDVEDRHEPVLVGHAVLAGSERPEASDIEVGGLVPGRPHRVGTAARGEHAVRAQCHECPHGVPAPRRPTRARCHGGTREGLPDRADVGLRAKDSARCTHRRSA</sequence>
<dbReference type="Proteomes" id="UP000183407">
    <property type="component" value="Unassembled WGS sequence"/>
</dbReference>
<protein>
    <submittedName>
        <fullName evidence="2">Uncharacterized protein</fullName>
    </submittedName>
</protein>
<reference evidence="3" key="1">
    <citation type="submission" date="2016-10" db="EMBL/GenBank/DDBJ databases">
        <authorList>
            <person name="Varghese N."/>
        </authorList>
    </citation>
    <scope>NUCLEOTIDE SEQUENCE [LARGE SCALE GENOMIC DNA]</scope>
    <source>
        <strain evidence="3">DSM 44719</strain>
    </source>
</reference>
<organism evidence="2 3">
    <name type="scientific">Rhodococcus jostii</name>
    <dbReference type="NCBI Taxonomy" id="132919"/>
    <lineage>
        <taxon>Bacteria</taxon>
        <taxon>Bacillati</taxon>
        <taxon>Actinomycetota</taxon>
        <taxon>Actinomycetes</taxon>
        <taxon>Mycobacteriales</taxon>
        <taxon>Nocardiaceae</taxon>
        <taxon>Rhodococcus</taxon>
    </lineage>
</organism>
<dbReference type="AlphaFoldDB" id="A0A1H5H833"/>
<feature type="compositionally biased region" description="Basic and acidic residues" evidence="1">
    <location>
        <begin position="191"/>
        <end position="201"/>
    </location>
</feature>
<feature type="region of interest" description="Disordered" evidence="1">
    <location>
        <begin position="175"/>
        <end position="201"/>
    </location>
</feature>
<name>A0A1H5H833_RHOJO</name>
<evidence type="ECO:0000313" key="2">
    <source>
        <dbReference type="EMBL" id="SEE24147.1"/>
    </source>
</evidence>
<accession>A0A1H5H833</accession>
<proteinExistence type="predicted"/>
<evidence type="ECO:0000313" key="3">
    <source>
        <dbReference type="Proteomes" id="UP000183407"/>
    </source>
</evidence>
<evidence type="ECO:0000256" key="1">
    <source>
        <dbReference type="SAM" id="MobiDB-lite"/>
    </source>
</evidence>
<gene>
    <name evidence="2" type="ORF">SAMN04490220_7106</name>
</gene>
<dbReference type="EMBL" id="FNTL01000004">
    <property type="protein sequence ID" value="SEE24147.1"/>
    <property type="molecule type" value="Genomic_DNA"/>
</dbReference>